<dbReference type="InterPro" id="IPR016159">
    <property type="entry name" value="Cullin_repeat-like_dom_sf"/>
</dbReference>
<evidence type="ECO:0000313" key="8">
    <source>
        <dbReference type="Proteomes" id="UP000006757"/>
    </source>
</evidence>
<feature type="region of interest" description="Disordered" evidence="5">
    <location>
        <begin position="596"/>
        <end position="634"/>
    </location>
</feature>
<dbReference type="GO" id="GO:0005546">
    <property type="term" value="F:phosphatidylinositol-4,5-bisphosphate binding"/>
    <property type="evidence" value="ECO:0007669"/>
    <property type="project" value="InterPro"/>
</dbReference>
<dbReference type="GO" id="GO:0006887">
    <property type="term" value="P:exocytosis"/>
    <property type="evidence" value="ECO:0007669"/>
    <property type="project" value="UniProtKB-KW"/>
</dbReference>
<evidence type="ECO:0000256" key="1">
    <source>
        <dbReference type="ARBA" id="ARBA00006756"/>
    </source>
</evidence>
<proteinExistence type="inferred from homology"/>
<feature type="domain" description="Exocyst complex subunit Exo70 C-terminal" evidence="6">
    <location>
        <begin position="364"/>
        <end position="571"/>
    </location>
</feature>
<feature type="compositionally biased region" description="Basic and acidic residues" evidence="5">
    <location>
        <begin position="623"/>
        <end position="634"/>
    </location>
</feature>
<dbReference type="InterPro" id="IPR004140">
    <property type="entry name" value="Exo70"/>
</dbReference>
<reference evidence="7 8" key="1">
    <citation type="journal article" date="2012" name="Eukaryot. Cell">
        <title>Genome sequence of the Trichosporon asahii environmental strain CBS 8904.</title>
        <authorList>
            <person name="Yang R.Y."/>
            <person name="Li H.T."/>
            <person name="Zhu H."/>
            <person name="Zhou G.P."/>
            <person name="Wang M."/>
            <person name="Wang L."/>
        </authorList>
    </citation>
    <scope>NUCLEOTIDE SEQUENCE [LARGE SCALE GENOMIC DNA]</scope>
    <source>
        <strain evidence="7 8">CBS 8904</strain>
    </source>
</reference>
<dbReference type="eggNOG" id="KOG2344">
    <property type="taxonomic scope" value="Eukaryota"/>
</dbReference>
<comment type="function">
    <text evidence="4">Involved in the secretory pathway as part of the exocyst complex which tethers secretory vesicles to the sites of exocytosis. Also plays a role in the assembly of the exocyst.</text>
</comment>
<dbReference type="PANTHER" id="PTHR12542">
    <property type="entry name" value="EXOCYST COMPLEX PROTEIN EXO70"/>
    <property type="match status" value="1"/>
</dbReference>
<evidence type="ECO:0000256" key="3">
    <source>
        <dbReference type="ARBA" id="ARBA00022483"/>
    </source>
</evidence>
<sequence>MAITQDGGGAGASGSLSVDEETDLALLDQHLIKTNALSQRMKTILSQLDSRLSRLDKSVAPLGIRQLSYTSKNLDAVLETLAPGSTAAARPQPSRQESYNSAALASVHSSIIDVPPPPVAVSTQSRADKRRKHGSIMDRGRAVSRPDNVPRWQEEEASMSRSVEVPPPSQWDSGISSGTDRGVLARVPDLSSLNEYMAALQGVIQELEDMNRALLEGRGGDRAAGVESLGNLVEEAYGKLVELLLRKTKEGLPRPFNPASLAGSTVPQPLTWFPEFPRIRHLSAPLSTMVYPDEPTPKTTGLLAPIFDDCIADLGGIRGEWFRQSLAPAAARVDEDGGSWDANQGGEKVRAVMNLWEGFLTAGEVALQSQLMPGASGEMLVGKVLSYATPVLTGVMNNVTASIKRDLTGQTMLLLDLYANLTEFQAKLDTRLGQIFGTREAEEVAAVLPNAMAVLKQLAQRSFPERLVDIRNPSRNNVANVGVDPVTHSTLSYLEVLPKFGSVVDGLLRSGRGERSWLMGLPPPSPAKSAEEEGGVLNLYVADILGALIQHLEQKAGPMRKMASYTYLLNNRAAQVWQRRGRSPAEWTRRAVMAHGPAPAVTSQERRGGRRRAQPLCGRHSRRADPAPRAEGRTHAQDGILHLSPEQPNTTSSFHADCVGVSAENMMNKAFRDAKAEWSDLTKLLQHTAHARFGVGGASEKQSTKEAAAAFFERLAELETQCRSYPLNRADPDLRDRVGAEADEIVRTGYKAFWTKGHNKGFDKYLKGTPEDISRRVQAVFR</sequence>
<keyword evidence="8" id="KW-1185">Reference proteome</keyword>
<dbReference type="Proteomes" id="UP000006757">
    <property type="component" value="Unassembled WGS sequence"/>
</dbReference>
<dbReference type="InterPro" id="IPR046364">
    <property type="entry name" value="Exo70_C"/>
</dbReference>
<keyword evidence="3 4" id="KW-0268">Exocytosis</keyword>
<dbReference type="GO" id="GO:0000145">
    <property type="term" value="C:exocyst"/>
    <property type="evidence" value="ECO:0007669"/>
    <property type="project" value="InterPro"/>
</dbReference>
<feature type="domain" description="Exocyst complex subunit Exo70 C-terminal" evidence="6">
    <location>
        <begin position="667"/>
        <end position="777"/>
    </location>
</feature>
<protein>
    <recommendedName>
        <fullName evidence="4">Exocyst complex protein EXO70</fullName>
    </recommendedName>
</protein>
<dbReference type="Pfam" id="PF03081">
    <property type="entry name" value="Exo70_C"/>
    <property type="match status" value="2"/>
</dbReference>
<dbReference type="EMBL" id="AMBO01000302">
    <property type="protein sequence ID" value="EKD01972.1"/>
    <property type="molecule type" value="Genomic_DNA"/>
</dbReference>
<organism evidence="7 8">
    <name type="scientific">Trichosporon asahii var. asahii (strain CBS 8904)</name>
    <name type="common">Yeast</name>
    <dbReference type="NCBI Taxonomy" id="1220162"/>
    <lineage>
        <taxon>Eukaryota</taxon>
        <taxon>Fungi</taxon>
        <taxon>Dikarya</taxon>
        <taxon>Basidiomycota</taxon>
        <taxon>Agaricomycotina</taxon>
        <taxon>Tremellomycetes</taxon>
        <taxon>Trichosporonales</taxon>
        <taxon>Trichosporonaceae</taxon>
        <taxon>Trichosporon</taxon>
    </lineage>
</organism>
<dbReference type="STRING" id="1220162.K1VR72"/>
<evidence type="ECO:0000259" key="6">
    <source>
        <dbReference type="Pfam" id="PF03081"/>
    </source>
</evidence>
<feature type="region of interest" description="Disordered" evidence="5">
    <location>
        <begin position="115"/>
        <end position="177"/>
    </location>
</feature>
<evidence type="ECO:0000256" key="2">
    <source>
        <dbReference type="ARBA" id="ARBA00022448"/>
    </source>
</evidence>
<evidence type="ECO:0000256" key="4">
    <source>
        <dbReference type="RuleBase" id="RU365026"/>
    </source>
</evidence>
<comment type="similarity">
    <text evidence="1 4">Belongs to the EXO70 family.</text>
</comment>
<dbReference type="OMA" id="PEFPRIR"/>
<dbReference type="Gene3D" id="1.20.1280.170">
    <property type="entry name" value="Exocyst complex component Exo70"/>
    <property type="match status" value="2"/>
</dbReference>
<evidence type="ECO:0000313" key="7">
    <source>
        <dbReference type="EMBL" id="EKD01972.1"/>
    </source>
</evidence>
<dbReference type="GO" id="GO:0005935">
    <property type="term" value="C:cellular bud neck"/>
    <property type="evidence" value="ECO:0007669"/>
    <property type="project" value="UniProtKB-SubCell"/>
</dbReference>
<keyword evidence="2 4" id="KW-0813">Transport</keyword>
<dbReference type="PANTHER" id="PTHR12542:SF41">
    <property type="entry name" value="EXOCYST COMPLEX COMPONENT 7"/>
    <property type="match status" value="1"/>
</dbReference>
<dbReference type="InParanoid" id="K1VR72"/>
<comment type="caution">
    <text evidence="7">The sequence shown here is derived from an EMBL/GenBank/DDBJ whole genome shotgun (WGS) entry which is preliminary data.</text>
</comment>
<dbReference type="OrthoDB" id="1922221at2759"/>
<dbReference type="AlphaFoldDB" id="K1VR72"/>
<dbReference type="SUPFAM" id="SSF74788">
    <property type="entry name" value="Cullin repeat-like"/>
    <property type="match status" value="2"/>
</dbReference>
<dbReference type="GO" id="GO:0015031">
    <property type="term" value="P:protein transport"/>
    <property type="evidence" value="ECO:0007669"/>
    <property type="project" value="UniProtKB-KW"/>
</dbReference>
<comment type="subcellular location">
    <subcellularLocation>
        <location evidence="4">Bud</location>
    </subcellularLocation>
    <subcellularLocation>
        <location evidence="4">Bud neck</location>
    </subcellularLocation>
</comment>
<keyword evidence="4" id="KW-0653">Protein transport</keyword>
<accession>K1VR72</accession>
<name>K1VR72_TRIAC</name>
<evidence type="ECO:0000256" key="5">
    <source>
        <dbReference type="SAM" id="MobiDB-lite"/>
    </source>
</evidence>
<dbReference type="HOGENOM" id="CLU_373061_0_0_1"/>
<gene>
    <name evidence="7" type="ORF">A1Q2_03672</name>
</gene>